<dbReference type="FunFam" id="3.80.10.10:FF:000111">
    <property type="entry name" value="LRR receptor-like serine/threonine-protein kinase ERECTA"/>
    <property type="match status" value="1"/>
</dbReference>
<dbReference type="Proteomes" id="UP001179952">
    <property type="component" value="Unassembled WGS sequence"/>
</dbReference>
<dbReference type="FunFam" id="3.80.10.10:FF:000649">
    <property type="entry name" value="Leucine Rich Repeat family protein"/>
    <property type="match status" value="1"/>
</dbReference>
<dbReference type="FunFam" id="3.80.10.10:FF:000095">
    <property type="entry name" value="LRR receptor-like serine/threonine-protein kinase GSO1"/>
    <property type="match status" value="1"/>
</dbReference>
<evidence type="ECO:0000256" key="12">
    <source>
        <dbReference type="SAM" id="MobiDB-lite"/>
    </source>
</evidence>
<comment type="caution">
    <text evidence="14">The sequence shown here is derived from an EMBL/GenBank/DDBJ whole genome shotgun (WGS) entry which is preliminary data.</text>
</comment>
<evidence type="ECO:0000256" key="6">
    <source>
        <dbReference type="ARBA" id="ARBA00022729"/>
    </source>
</evidence>
<evidence type="ECO:0000256" key="4">
    <source>
        <dbReference type="ARBA" id="ARBA00022614"/>
    </source>
</evidence>
<evidence type="ECO:0000256" key="13">
    <source>
        <dbReference type="SAM" id="Phobius"/>
    </source>
</evidence>
<evidence type="ECO:0000313" key="15">
    <source>
        <dbReference type="Proteomes" id="UP001179952"/>
    </source>
</evidence>
<dbReference type="SUPFAM" id="SSF52047">
    <property type="entry name" value="RNI-like"/>
    <property type="match status" value="1"/>
</dbReference>
<dbReference type="PANTHER" id="PTHR48063:SF90">
    <property type="entry name" value="OS11G0565920 PROTEIN"/>
    <property type="match status" value="1"/>
</dbReference>
<name>A0AAV9BFF6_ACOGR</name>
<evidence type="ECO:0000256" key="5">
    <source>
        <dbReference type="ARBA" id="ARBA00022692"/>
    </source>
</evidence>
<keyword evidence="9 13" id="KW-0472">Membrane</keyword>
<feature type="compositionally biased region" description="Polar residues" evidence="12">
    <location>
        <begin position="836"/>
        <end position="845"/>
    </location>
</feature>
<dbReference type="SMART" id="SM00369">
    <property type="entry name" value="LRR_TYP"/>
    <property type="match status" value="8"/>
</dbReference>
<sequence>MRPGPYWCLGGKIGPPLLDLKHLSYLDLSSNGFEGPIPPFIGSLSKLTYLNLSKCDFNSTIPHQLGNLSLLEILHIGPGDVYPQPISSDNLQWLSGLSTLHHLDLTGVNLTMSSDWFQMTFMLPSLSVLRLGNCILDSLPSSPKTHYANFSRLSVLDLSGNEFNSTIPDWLFNISSLTHLDLSDNYFYGQIPTAFENLASLEVLLLGENKFDGLIIPRTMGNLCRLHTLELSSNLFGGEIMAMLESLSGCARYSLHTLLLSSNKLKGNLTDLLEKFSHLATLDLRENMIFGSIPASIGRLSLLSQLYLSQNQLNGTISKNIGQLSELKVLDVAQNSLRDTIFEHHFANLVKLEQLDMSSNSLVLNVSSGWVPPFHLKIIGLGSCRLGGHFPHWLYTQNNFDALNLSNTGISDTIPDWFWNLSSQATLLDLSQNEIRGMLPMNFASINISDINLSSNQFEGPLPPLPSNIQSLDLTNNSFTGPIVFGNDEAKLNHLFLSNNQINGSIPSFICKFGDQLAVLDLSNNQLSGELPICWNNLTMLMVVNLANNNLSGEIPTLVCRPFPMLKALRLSNNSFSGEIPSSMKDCTGLVMVDLGQNNLHGSVPTWLGESLSSLLFLRLRSNSFSGAIPPQICNLSSLQILDLANNYLTGHIPECIGNFSNMVINPNASQQALHVMEYGIDAGDLGDFMLPNYKYSLPLVKNGMKREYTNNLPLVTNMDLSSNSLVGEIPQSLLRLLGLQSLNLSENHLTGNIPSKIGDLRSMISLDLSRNELSGQIPPSLSDLNLLGYLNLSFNNLSGRIPTGNQLQTLNDASIYMGNFNLCGPPISQECTDDGPSQSPSFTSEDNKDEAGDGQEILWLFLRIAPGFVLGFWMVWGILLFKRNWRIAYFLRLDNLFM</sequence>
<dbReference type="SUPFAM" id="SSF52058">
    <property type="entry name" value="L domain-like"/>
    <property type="match status" value="2"/>
</dbReference>
<keyword evidence="7" id="KW-0677">Repeat</keyword>
<comment type="subcellular location">
    <subcellularLocation>
        <location evidence="1">Cell membrane</location>
        <topology evidence="1">Single-pass type I membrane protein</topology>
    </subcellularLocation>
</comment>
<dbReference type="FunFam" id="3.80.10.10:FF:001347">
    <property type="entry name" value="LRR receptor-like serine/threonine-protein kinase GSO2"/>
    <property type="match status" value="1"/>
</dbReference>
<gene>
    <name evidence="14" type="ORF">QJS04_geneDACA011727</name>
</gene>
<dbReference type="InterPro" id="IPR032675">
    <property type="entry name" value="LRR_dom_sf"/>
</dbReference>
<keyword evidence="5 13" id="KW-0812">Transmembrane</keyword>
<dbReference type="Pfam" id="PF00560">
    <property type="entry name" value="LRR_1"/>
    <property type="match status" value="10"/>
</dbReference>
<keyword evidence="6" id="KW-0732">Signal</keyword>
<dbReference type="InterPro" id="IPR003591">
    <property type="entry name" value="Leu-rich_rpt_typical-subtyp"/>
</dbReference>
<keyword evidence="10" id="KW-0675">Receptor</keyword>
<proteinExistence type="inferred from homology"/>
<keyword evidence="3" id="KW-1003">Cell membrane</keyword>
<evidence type="ECO:0000313" key="14">
    <source>
        <dbReference type="EMBL" id="KAK1274763.1"/>
    </source>
</evidence>
<evidence type="ECO:0000256" key="3">
    <source>
        <dbReference type="ARBA" id="ARBA00022475"/>
    </source>
</evidence>
<accession>A0AAV9BFF6</accession>
<dbReference type="InterPro" id="IPR046956">
    <property type="entry name" value="RLP23-like"/>
</dbReference>
<evidence type="ECO:0000256" key="10">
    <source>
        <dbReference type="ARBA" id="ARBA00023170"/>
    </source>
</evidence>
<evidence type="ECO:0000256" key="1">
    <source>
        <dbReference type="ARBA" id="ARBA00004251"/>
    </source>
</evidence>
<keyword evidence="4" id="KW-0433">Leucine-rich repeat</keyword>
<evidence type="ECO:0000256" key="2">
    <source>
        <dbReference type="ARBA" id="ARBA00009592"/>
    </source>
</evidence>
<keyword evidence="15" id="KW-1185">Reference proteome</keyword>
<reference evidence="14" key="2">
    <citation type="submission" date="2023-06" db="EMBL/GenBank/DDBJ databases">
        <authorList>
            <person name="Ma L."/>
            <person name="Liu K.-W."/>
            <person name="Li Z."/>
            <person name="Hsiao Y.-Y."/>
            <person name="Qi Y."/>
            <person name="Fu T."/>
            <person name="Tang G."/>
            <person name="Zhang D."/>
            <person name="Sun W.-H."/>
            <person name="Liu D.-K."/>
            <person name="Li Y."/>
            <person name="Chen G.-Z."/>
            <person name="Liu X.-D."/>
            <person name="Liao X.-Y."/>
            <person name="Jiang Y.-T."/>
            <person name="Yu X."/>
            <person name="Hao Y."/>
            <person name="Huang J."/>
            <person name="Zhao X.-W."/>
            <person name="Ke S."/>
            <person name="Chen Y.-Y."/>
            <person name="Wu W.-L."/>
            <person name="Hsu J.-L."/>
            <person name="Lin Y.-F."/>
            <person name="Huang M.-D."/>
            <person name="Li C.-Y."/>
            <person name="Huang L."/>
            <person name="Wang Z.-W."/>
            <person name="Zhao X."/>
            <person name="Zhong W.-Y."/>
            <person name="Peng D.-H."/>
            <person name="Ahmad S."/>
            <person name="Lan S."/>
            <person name="Zhang J.-S."/>
            <person name="Tsai W.-C."/>
            <person name="Van De Peer Y."/>
            <person name="Liu Z.-J."/>
        </authorList>
    </citation>
    <scope>NUCLEOTIDE SEQUENCE</scope>
    <source>
        <strain evidence="14">SCP</strain>
        <tissue evidence="14">Leaves</tissue>
    </source>
</reference>
<organism evidence="14 15">
    <name type="scientific">Acorus gramineus</name>
    <name type="common">Dwarf sweet flag</name>
    <dbReference type="NCBI Taxonomy" id="55184"/>
    <lineage>
        <taxon>Eukaryota</taxon>
        <taxon>Viridiplantae</taxon>
        <taxon>Streptophyta</taxon>
        <taxon>Embryophyta</taxon>
        <taxon>Tracheophyta</taxon>
        <taxon>Spermatophyta</taxon>
        <taxon>Magnoliopsida</taxon>
        <taxon>Liliopsida</taxon>
        <taxon>Acoraceae</taxon>
        <taxon>Acorus</taxon>
    </lineage>
</organism>
<reference evidence="14" key="1">
    <citation type="journal article" date="2023" name="Nat. Commun.">
        <title>Diploid and tetraploid genomes of Acorus and the evolution of monocots.</title>
        <authorList>
            <person name="Ma L."/>
            <person name="Liu K.W."/>
            <person name="Li Z."/>
            <person name="Hsiao Y.Y."/>
            <person name="Qi Y."/>
            <person name="Fu T."/>
            <person name="Tang G.D."/>
            <person name="Zhang D."/>
            <person name="Sun W.H."/>
            <person name="Liu D.K."/>
            <person name="Li Y."/>
            <person name="Chen G.Z."/>
            <person name="Liu X.D."/>
            <person name="Liao X.Y."/>
            <person name="Jiang Y.T."/>
            <person name="Yu X."/>
            <person name="Hao Y."/>
            <person name="Huang J."/>
            <person name="Zhao X.W."/>
            <person name="Ke S."/>
            <person name="Chen Y.Y."/>
            <person name="Wu W.L."/>
            <person name="Hsu J.L."/>
            <person name="Lin Y.F."/>
            <person name="Huang M.D."/>
            <person name="Li C.Y."/>
            <person name="Huang L."/>
            <person name="Wang Z.W."/>
            <person name="Zhao X."/>
            <person name="Zhong W.Y."/>
            <person name="Peng D.H."/>
            <person name="Ahmad S."/>
            <person name="Lan S."/>
            <person name="Zhang J.S."/>
            <person name="Tsai W.C."/>
            <person name="Van de Peer Y."/>
            <person name="Liu Z.J."/>
        </authorList>
    </citation>
    <scope>NUCLEOTIDE SEQUENCE</scope>
    <source>
        <strain evidence="14">SCP</strain>
    </source>
</reference>
<evidence type="ECO:0000256" key="11">
    <source>
        <dbReference type="ARBA" id="ARBA00023180"/>
    </source>
</evidence>
<dbReference type="EMBL" id="JAUJYN010000003">
    <property type="protein sequence ID" value="KAK1274763.1"/>
    <property type="molecule type" value="Genomic_DNA"/>
</dbReference>
<dbReference type="AlphaFoldDB" id="A0AAV9BFF6"/>
<dbReference type="FunFam" id="3.80.10.10:FF:000041">
    <property type="entry name" value="LRR receptor-like serine/threonine-protein kinase ERECTA"/>
    <property type="match status" value="1"/>
</dbReference>
<evidence type="ECO:0000256" key="9">
    <source>
        <dbReference type="ARBA" id="ARBA00023136"/>
    </source>
</evidence>
<feature type="region of interest" description="Disordered" evidence="12">
    <location>
        <begin position="830"/>
        <end position="851"/>
    </location>
</feature>
<protein>
    <submittedName>
        <fullName evidence="14">Uncharacterized protein</fullName>
    </submittedName>
</protein>
<dbReference type="PRINTS" id="PR00019">
    <property type="entry name" value="LEURICHRPT"/>
</dbReference>
<evidence type="ECO:0000256" key="8">
    <source>
        <dbReference type="ARBA" id="ARBA00022989"/>
    </source>
</evidence>
<comment type="similarity">
    <text evidence="2">Belongs to the RLP family.</text>
</comment>
<keyword evidence="8 13" id="KW-1133">Transmembrane helix</keyword>
<feature type="transmembrane region" description="Helical" evidence="13">
    <location>
        <begin position="858"/>
        <end position="882"/>
    </location>
</feature>
<dbReference type="Pfam" id="PF13855">
    <property type="entry name" value="LRR_8"/>
    <property type="match status" value="1"/>
</dbReference>
<dbReference type="PANTHER" id="PTHR48063">
    <property type="entry name" value="LRR RECEPTOR-LIKE KINASE"/>
    <property type="match status" value="1"/>
</dbReference>
<evidence type="ECO:0000256" key="7">
    <source>
        <dbReference type="ARBA" id="ARBA00022737"/>
    </source>
</evidence>
<dbReference type="GO" id="GO:0005886">
    <property type="term" value="C:plasma membrane"/>
    <property type="evidence" value="ECO:0007669"/>
    <property type="project" value="UniProtKB-SubCell"/>
</dbReference>
<dbReference type="Gene3D" id="3.80.10.10">
    <property type="entry name" value="Ribonuclease Inhibitor"/>
    <property type="match status" value="4"/>
</dbReference>
<keyword evidence="11" id="KW-0325">Glycoprotein</keyword>
<dbReference type="InterPro" id="IPR001611">
    <property type="entry name" value="Leu-rich_rpt"/>
</dbReference>